<protein>
    <submittedName>
        <fullName evidence="1">Uncharacterized protein</fullName>
    </submittedName>
</protein>
<dbReference type="InParanoid" id="A0A1H9D635"/>
<dbReference type="STRING" id="478744.SAMN05444359_105159"/>
<proteinExistence type="predicted"/>
<keyword evidence="2" id="KW-1185">Reference proteome</keyword>
<accession>A0A1H9D635</accession>
<name>A0A1H9D635_9BACT</name>
<organism evidence="1 2">
    <name type="scientific">Neolewinella agarilytica</name>
    <dbReference type="NCBI Taxonomy" id="478744"/>
    <lineage>
        <taxon>Bacteria</taxon>
        <taxon>Pseudomonadati</taxon>
        <taxon>Bacteroidota</taxon>
        <taxon>Saprospiria</taxon>
        <taxon>Saprospirales</taxon>
        <taxon>Lewinellaceae</taxon>
        <taxon>Neolewinella</taxon>
    </lineage>
</organism>
<evidence type="ECO:0000313" key="2">
    <source>
        <dbReference type="Proteomes" id="UP000199021"/>
    </source>
</evidence>
<dbReference type="EMBL" id="FOFB01000005">
    <property type="protein sequence ID" value="SEQ08831.1"/>
    <property type="molecule type" value="Genomic_DNA"/>
</dbReference>
<gene>
    <name evidence="1" type="ORF">SAMN05444359_105159</name>
</gene>
<evidence type="ECO:0000313" key="1">
    <source>
        <dbReference type="EMBL" id="SEQ08831.1"/>
    </source>
</evidence>
<dbReference type="RefSeq" id="WP_090166495.1">
    <property type="nucleotide sequence ID" value="NZ_FOFB01000005.1"/>
</dbReference>
<dbReference type="Proteomes" id="UP000199021">
    <property type="component" value="Unassembled WGS sequence"/>
</dbReference>
<dbReference type="OrthoDB" id="982347at2"/>
<sequence length="133" mass="14752">MAAGKNNFSEQHPNFPSGDWEGFYLYAAGPSAQRHPMAFKLNFSDGIVTGSGSDDVGTFSWNGEYDTSSMVVRMVKKYPSHPVFYDGRADTNGIYGTWSLELFGRGGFHIWPKKGEETAEEVAIEEKKLSLSK</sequence>
<reference evidence="2" key="1">
    <citation type="submission" date="2016-10" db="EMBL/GenBank/DDBJ databases">
        <authorList>
            <person name="Varghese N."/>
            <person name="Submissions S."/>
        </authorList>
    </citation>
    <scope>NUCLEOTIDE SEQUENCE [LARGE SCALE GENOMIC DNA]</scope>
    <source>
        <strain evidence="2">DSM 24740</strain>
    </source>
</reference>
<dbReference type="AlphaFoldDB" id="A0A1H9D635"/>